<feature type="compositionally biased region" description="Acidic residues" evidence="5">
    <location>
        <begin position="60"/>
        <end position="82"/>
    </location>
</feature>
<evidence type="ECO:0000256" key="1">
    <source>
        <dbReference type="ARBA" id="ARBA00022723"/>
    </source>
</evidence>
<evidence type="ECO:0000259" key="6">
    <source>
        <dbReference type="PROSITE" id="PS50865"/>
    </source>
</evidence>
<accession>A0A1R3RQN9</accession>
<evidence type="ECO:0000256" key="3">
    <source>
        <dbReference type="ARBA" id="ARBA00022833"/>
    </source>
</evidence>
<proteinExistence type="predicted"/>
<dbReference type="OMA" id="RTEMLAH"/>
<dbReference type="Gene3D" id="6.10.140.2220">
    <property type="match status" value="1"/>
</dbReference>
<evidence type="ECO:0000313" key="7">
    <source>
        <dbReference type="EMBL" id="OOF96803.1"/>
    </source>
</evidence>
<dbReference type="AlphaFoldDB" id="A0A1R3RQN9"/>
<dbReference type="VEuPathDB" id="FungiDB:ASPCADRAFT_4845"/>
<keyword evidence="2 4" id="KW-0863">Zinc-finger</keyword>
<sequence length="321" mass="36880">MPSKTLPSGCTLCGKMENLQRCSKCNLMPYCSSYHKALDYPNHNDVCARLSHFRVHLLDDPESSSESDPDDSDTIDDSDSEWLEGSYFDTEPPLVLMLTLWEIYHVEAVTALLQQSFKMLADILYINGATICRVPQQIPQLMLRLGKDEDCYGYVKYAARKAGERFLTCQPGPPFWFKDPSDDNPFEAFNYTDHQFWDPSHMIAFTLLKIKFLLDLQRMEECEAAVGPRVPTEILFIIQSYVPLSSIVSGKAESFKRRARRETIKELDVQVEELYQKVKVNYATFWCSETVLVHENYFSWAETPGAIHVIKDKVLRDEVAS</sequence>
<evidence type="ECO:0000256" key="2">
    <source>
        <dbReference type="ARBA" id="ARBA00022771"/>
    </source>
</evidence>
<protein>
    <recommendedName>
        <fullName evidence="6">MYND-type domain-containing protein</fullName>
    </recommendedName>
</protein>
<keyword evidence="3" id="KW-0862">Zinc</keyword>
<gene>
    <name evidence="7" type="ORF">ASPCADRAFT_4845</name>
</gene>
<dbReference type="Proteomes" id="UP000188318">
    <property type="component" value="Unassembled WGS sequence"/>
</dbReference>
<evidence type="ECO:0000256" key="4">
    <source>
        <dbReference type="PROSITE-ProRule" id="PRU00134"/>
    </source>
</evidence>
<evidence type="ECO:0000256" key="5">
    <source>
        <dbReference type="SAM" id="MobiDB-lite"/>
    </source>
</evidence>
<keyword evidence="1" id="KW-0479">Metal-binding</keyword>
<dbReference type="EMBL" id="KV907498">
    <property type="protein sequence ID" value="OOF96803.1"/>
    <property type="molecule type" value="Genomic_DNA"/>
</dbReference>
<reference evidence="8" key="1">
    <citation type="journal article" date="2017" name="Genome Biol.">
        <title>Comparative genomics reveals high biological diversity and specific adaptations in the industrially and medically important fungal genus Aspergillus.</title>
        <authorList>
            <person name="de Vries R.P."/>
            <person name="Riley R."/>
            <person name="Wiebenga A."/>
            <person name="Aguilar-Osorio G."/>
            <person name="Amillis S."/>
            <person name="Uchima C.A."/>
            <person name="Anderluh G."/>
            <person name="Asadollahi M."/>
            <person name="Askin M."/>
            <person name="Barry K."/>
            <person name="Battaglia E."/>
            <person name="Bayram O."/>
            <person name="Benocci T."/>
            <person name="Braus-Stromeyer S.A."/>
            <person name="Caldana C."/>
            <person name="Canovas D."/>
            <person name="Cerqueira G.C."/>
            <person name="Chen F."/>
            <person name="Chen W."/>
            <person name="Choi C."/>
            <person name="Clum A."/>
            <person name="Dos Santos R.A."/>
            <person name="Damasio A.R."/>
            <person name="Diallinas G."/>
            <person name="Emri T."/>
            <person name="Fekete E."/>
            <person name="Flipphi M."/>
            <person name="Freyberg S."/>
            <person name="Gallo A."/>
            <person name="Gournas C."/>
            <person name="Habgood R."/>
            <person name="Hainaut M."/>
            <person name="Harispe M.L."/>
            <person name="Henrissat B."/>
            <person name="Hilden K.S."/>
            <person name="Hope R."/>
            <person name="Hossain A."/>
            <person name="Karabika E."/>
            <person name="Karaffa L."/>
            <person name="Karanyi Z."/>
            <person name="Krasevec N."/>
            <person name="Kuo A."/>
            <person name="Kusch H."/>
            <person name="LaButti K."/>
            <person name="Lagendijk E.L."/>
            <person name="Lapidus A."/>
            <person name="Levasseur A."/>
            <person name="Lindquist E."/>
            <person name="Lipzen A."/>
            <person name="Logrieco A.F."/>
            <person name="MacCabe A."/>
            <person name="Maekelae M.R."/>
            <person name="Malavazi I."/>
            <person name="Melin P."/>
            <person name="Meyer V."/>
            <person name="Mielnichuk N."/>
            <person name="Miskei M."/>
            <person name="Molnar A.P."/>
            <person name="Mule G."/>
            <person name="Ngan C.Y."/>
            <person name="Orejas M."/>
            <person name="Orosz E."/>
            <person name="Ouedraogo J.P."/>
            <person name="Overkamp K.M."/>
            <person name="Park H.-S."/>
            <person name="Perrone G."/>
            <person name="Piumi F."/>
            <person name="Punt P.J."/>
            <person name="Ram A.F."/>
            <person name="Ramon A."/>
            <person name="Rauscher S."/>
            <person name="Record E."/>
            <person name="Riano-Pachon D.M."/>
            <person name="Robert V."/>
            <person name="Roehrig J."/>
            <person name="Ruller R."/>
            <person name="Salamov A."/>
            <person name="Salih N.S."/>
            <person name="Samson R.A."/>
            <person name="Sandor E."/>
            <person name="Sanguinetti M."/>
            <person name="Schuetze T."/>
            <person name="Sepcic K."/>
            <person name="Shelest E."/>
            <person name="Sherlock G."/>
            <person name="Sophianopoulou V."/>
            <person name="Squina F.M."/>
            <person name="Sun H."/>
            <person name="Susca A."/>
            <person name="Todd R.B."/>
            <person name="Tsang A."/>
            <person name="Unkles S.E."/>
            <person name="van de Wiele N."/>
            <person name="van Rossen-Uffink D."/>
            <person name="Oliveira J.V."/>
            <person name="Vesth T.C."/>
            <person name="Visser J."/>
            <person name="Yu J.-H."/>
            <person name="Zhou M."/>
            <person name="Andersen M.R."/>
            <person name="Archer D.B."/>
            <person name="Baker S.E."/>
            <person name="Benoit I."/>
            <person name="Brakhage A.A."/>
            <person name="Braus G.H."/>
            <person name="Fischer R."/>
            <person name="Frisvad J.C."/>
            <person name="Goldman G.H."/>
            <person name="Houbraken J."/>
            <person name="Oakley B."/>
            <person name="Pocsi I."/>
            <person name="Scazzocchio C."/>
            <person name="Seiboth B."/>
            <person name="vanKuyk P.A."/>
            <person name="Wortman J."/>
            <person name="Dyer P.S."/>
            <person name="Grigoriev I.V."/>
        </authorList>
    </citation>
    <scope>NUCLEOTIDE SEQUENCE [LARGE SCALE GENOMIC DNA]</scope>
    <source>
        <strain evidence="8">ITEM 5010</strain>
    </source>
</reference>
<dbReference type="SUPFAM" id="SSF144232">
    <property type="entry name" value="HIT/MYND zinc finger-like"/>
    <property type="match status" value="1"/>
</dbReference>
<feature type="region of interest" description="Disordered" evidence="5">
    <location>
        <begin position="59"/>
        <end position="84"/>
    </location>
</feature>
<dbReference type="PROSITE" id="PS50865">
    <property type="entry name" value="ZF_MYND_2"/>
    <property type="match status" value="1"/>
</dbReference>
<feature type="domain" description="MYND-type" evidence="6">
    <location>
        <begin position="10"/>
        <end position="47"/>
    </location>
</feature>
<dbReference type="GO" id="GO:0008270">
    <property type="term" value="F:zinc ion binding"/>
    <property type="evidence" value="ECO:0007669"/>
    <property type="project" value="UniProtKB-KW"/>
</dbReference>
<name>A0A1R3RQN9_ASPC5</name>
<keyword evidence="8" id="KW-1185">Reference proteome</keyword>
<evidence type="ECO:0000313" key="8">
    <source>
        <dbReference type="Proteomes" id="UP000188318"/>
    </source>
</evidence>
<dbReference type="STRING" id="602072.A0A1R3RQN9"/>
<dbReference type="InterPro" id="IPR002893">
    <property type="entry name" value="Znf_MYND"/>
</dbReference>
<dbReference type="Pfam" id="PF01753">
    <property type="entry name" value="zf-MYND"/>
    <property type="match status" value="1"/>
</dbReference>
<dbReference type="PROSITE" id="PS01360">
    <property type="entry name" value="ZF_MYND_1"/>
    <property type="match status" value="1"/>
</dbReference>
<organism evidence="7 8">
    <name type="scientific">Aspergillus carbonarius (strain ITEM 5010)</name>
    <dbReference type="NCBI Taxonomy" id="602072"/>
    <lineage>
        <taxon>Eukaryota</taxon>
        <taxon>Fungi</taxon>
        <taxon>Dikarya</taxon>
        <taxon>Ascomycota</taxon>
        <taxon>Pezizomycotina</taxon>
        <taxon>Eurotiomycetes</taxon>
        <taxon>Eurotiomycetidae</taxon>
        <taxon>Eurotiales</taxon>
        <taxon>Aspergillaceae</taxon>
        <taxon>Aspergillus</taxon>
        <taxon>Aspergillus subgen. Circumdati</taxon>
    </lineage>
</organism>
<dbReference type="OrthoDB" id="5952526at2759"/>